<dbReference type="EMBL" id="ML994626">
    <property type="protein sequence ID" value="KAF2187582.1"/>
    <property type="molecule type" value="Genomic_DNA"/>
</dbReference>
<proteinExistence type="predicted"/>
<organism evidence="1 4">
    <name type="scientific">Zopfia rhizophila CBS 207.26</name>
    <dbReference type="NCBI Taxonomy" id="1314779"/>
    <lineage>
        <taxon>Eukaryota</taxon>
        <taxon>Fungi</taxon>
        <taxon>Dikarya</taxon>
        <taxon>Ascomycota</taxon>
        <taxon>Pezizomycotina</taxon>
        <taxon>Dothideomycetes</taxon>
        <taxon>Dothideomycetes incertae sedis</taxon>
        <taxon>Zopfiaceae</taxon>
        <taxon>Zopfia</taxon>
    </lineage>
</organism>
<sequence>MLHEVNATALLQAWFQSIYLQLYTSGGVGGRNETVNLLNDGIATDKTGESPI</sequence>
<evidence type="ECO:0000313" key="2">
    <source>
        <dbReference type="EMBL" id="KAF2187582.1"/>
    </source>
</evidence>
<protein>
    <submittedName>
        <fullName evidence="1">Uncharacterized protein</fullName>
    </submittedName>
</protein>
<dbReference type="EMBL" id="ML994661">
    <property type="protein sequence ID" value="KAF2179949.1"/>
    <property type="molecule type" value="Genomic_DNA"/>
</dbReference>
<name>A0A6A6DP22_9PEZI</name>
<accession>A0A6A6DP22</accession>
<dbReference type="Proteomes" id="UP000800200">
    <property type="component" value="Unassembled WGS sequence"/>
</dbReference>
<dbReference type="AlphaFoldDB" id="A0A6A6DP22"/>
<reference evidence="1" key="1">
    <citation type="journal article" date="2020" name="Stud. Mycol.">
        <title>101 Dothideomycetes genomes: a test case for predicting lifestyles and emergence of pathogens.</title>
        <authorList>
            <person name="Haridas S."/>
            <person name="Albert R."/>
            <person name="Binder M."/>
            <person name="Bloem J."/>
            <person name="Labutti K."/>
            <person name="Salamov A."/>
            <person name="Andreopoulos B."/>
            <person name="Baker S."/>
            <person name="Barry K."/>
            <person name="Bills G."/>
            <person name="Bluhm B."/>
            <person name="Cannon C."/>
            <person name="Castanera R."/>
            <person name="Culley D."/>
            <person name="Daum C."/>
            <person name="Ezra D."/>
            <person name="Gonzalez J."/>
            <person name="Henrissat B."/>
            <person name="Kuo A."/>
            <person name="Liang C."/>
            <person name="Lipzen A."/>
            <person name="Lutzoni F."/>
            <person name="Magnuson J."/>
            <person name="Mondo S."/>
            <person name="Nolan M."/>
            <person name="Ohm R."/>
            <person name="Pangilinan J."/>
            <person name="Park H.-J."/>
            <person name="Ramirez L."/>
            <person name="Alfaro M."/>
            <person name="Sun H."/>
            <person name="Tritt A."/>
            <person name="Yoshinaga Y."/>
            <person name="Zwiers L.-H."/>
            <person name="Turgeon B."/>
            <person name="Goodwin S."/>
            <person name="Spatafora J."/>
            <person name="Crous P."/>
            <person name="Grigoriev I."/>
        </authorList>
    </citation>
    <scope>NUCLEOTIDE SEQUENCE</scope>
    <source>
        <strain evidence="1">CBS 207.26</strain>
    </source>
</reference>
<dbReference type="EMBL" id="ML994619">
    <property type="protein sequence ID" value="KAF2190118.1"/>
    <property type="molecule type" value="Genomic_DNA"/>
</dbReference>
<evidence type="ECO:0000313" key="1">
    <source>
        <dbReference type="EMBL" id="KAF2179949.1"/>
    </source>
</evidence>
<evidence type="ECO:0000313" key="4">
    <source>
        <dbReference type="Proteomes" id="UP000800200"/>
    </source>
</evidence>
<gene>
    <name evidence="3" type="ORF">K469DRAFT_699717</name>
    <name evidence="2" type="ORF">K469DRAFT_704483</name>
    <name evidence="1" type="ORF">K469DRAFT_715815</name>
</gene>
<keyword evidence="4" id="KW-1185">Reference proteome</keyword>
<evidence type="ECO:0000313" key="3">
    <source>
        <dbReference type="EMBL" id="KAF2190118.1"/>
    </source>
</evidence>